<dbReference type="Proteomes" id="UP000017836">
    <property type="component" value="Unassembled WGS sequence"/>
</dbReference>
<dbReference type="AlphaFoldDB" id="W1NQW5"/>
<reference evidence="2" key="1">
    <citation type="journal article" date="2013" name="Science">
        <title>The Amborella genome and the evolution of flowering plants.</title>
        <authorList>
            <consortium name="Amborella Genome Project"/>
        </authorList>
    </citation>
    <scope>NUCLEOTIDE SEQUENCE [LARGE SCALE GENOMIC DNA]</scope>
</reference>
<gene>
    <name evidence="1" type="ORF">AMTR_s00073p00196130</name>
</gene>
<organism evidence="1 2">
    <name type="scientific">Amborella trichopoda</name>
    <dbReference type="NCBI Taxonomy" id="13333"/>
    <lineage>
        <taxon>Eukaryota</taxon>
        <taxon>Viridiplantae</taxon>
        <taxon>Streptophyta</taxon>
        <taxon>Embryophyta</taxon>
        <taxon>Tracheophyta</taxon>
        <taxon>Spermatophyta</taxon>
        <taxon>Magnoliopsida</taxon>
        <taxon>Amborellales</taxon>
        <taxon>Amborellaceae</taxon>
        <taxon>Amborella</taxon>
    </lineage>
</organism>
<evidence type="ECO:0008006" key="3">
    <source>
        <dbReference type="Google" id="ProtNLM"/>
    </source>
</evidence>
<name>W1NQW5_AMBTC</name>
<evidence type="ECO:0000313" key="1">
    <source>
        <dbReference type="EMBL" id="ERM97365.1"/>
    </source>
</evidence>
<dbReference type="HOGENOM" id="CLU_068553_1_0_1"/>
<protein>
    <recommendedName>
        <fullName evidence="3">Aminotransferase-like plant mobile domain-containing protein</fullName>
    </recommendedName>
</protein>
<sequence>MGRVVDSWAEAGSCLDWFMGGTCSIPLRCGELAPTLEDVTRILGVQSEVEAFLSIPSGMSTSYASDCKELLGIPFEKIRGRHDSEIHLGKLRWEFTRVPHCAKRMIGGRAPRVLVSVGRRPSHRGKASMKEDVAGVRDAEGVGLDTPDLGDGSAFFDEDTVPPQGLLTDEEWREQKRERIRDACEQAMIEDELEVFRQEVDLIIDHGPLSDSEIYSLWAFLAYLFEEFLFVDRSKGRAHLSVVWATRQ</sequence>
<proteinExistence type="predicted"/>
<evidence type="ECO:0000313" key="2">
    <source>
        <dbReference type="Proteomes" id="UP000017836"/>
    </source>
</evidence>
<accession>W1NQW5</accession>
<dbReference type="EMBL" id="KI396509">
    <property type="protein sequence ID" value="ERM97365.1"/>
    <property type="molecule type" value="Genomic_DNA"/>
</dbReference>
<keyword evidence="2" id="KW-1185">Reference proteome</keyword>
<dbReference type="Gramene" id="ERM97365">
    <property type="protein sequence ID" value="ERM97365"/>
    <property type="gene ID" value="AMTR_s00073p00196130"/>
</dbReference>